<protein>
    <submittedName>
        <fullName evidence="2">ComF family protein</fullName>
    </submittedName>
</protein>
<dbReference type="RefSeq" id="WP_114381539.1">
    <property type="nucleotide sequence ID" value="NZ_QPJD01000011.1"/>
</dbReference>
<accession>A0A368VXA6</accession>
<dbReference type="AlphaFoldDB" id="A0A368VXA6"/>
<dbReference type="PANTHER" id="PTHR47505:SF1">
    <property type="entry name" value="DNA UTILIZATION PROTEIN YHGH"/>
    <property type="match status" value="1"/>
</dbReference>
<dbReference type="InterPro" id="IPR029057">
    <property type="entry name" value="PRTase-like"/>
</dbReference>
<dbReference type="EMBL" id="QPJD01000011">
    <property type="protein sequence ID" value="RCW44822.1"/>
    <property type="molecule type" value="Genomic_DNA"/>
</dbReference>
<evidence type="ECO:0000313" key="2">
    <source>
        <dbReference type="EMBL" id="RCW44822.1"/>
    </source>
</evidence>
<proteinExistence type="inferred from homology"/>
<comment type="caution">
    <text evidence="2">The sequence shown here is derived from an EMBL/GenBank/DDBJ whole genome shotgun (WGS) entry which is preliminary data.</text>
</comment>
<dbReference type="Gene3D" id="3.40.50.2020">
    <property type="match status" value="1"/>
</dbReference>
<gene>
    <name evidence="2" type="ORF">DFP97_11147</name>
</gene>
<reference evidence="2 3" key="1">
    <citation type="submission" date="2018-07" db="EMBL/GenBank/DDBJ databases">
        <title>Genomic Encyclopedia of Type Strains, Phase III (KMG-III): the genomes of soil and plant-associated and newly described type strains.</title>
        <authorList>
            <person name="Whitman W."/>
        </authorList>
    </citation>
    <scope>NUCLEOTIDE SEQUENCE [LARGE SCALE GENOMIC DNA]</scope>
    <source>
        <strain evidence="2 3">CECT 7506</strain>
    </source>
</reference>
<dbReference type="CDD" id="cd06223">
    <property type="entry name" value="PRTases_typeI"/>
    <property type="match status" value="1"/>
</dbReference>
<organism evidence="2 3">
    <name type="scientific">Paenibacillus prosopidis</name>
    <dbReference type="NCBI Taxonomy" id="630520"/>
    <lineage>
        <taxon>Bacteria</taxon>
        <taxon>Bacillati</taxon>
        <taxon>Bacillota</taxon>
        <taxon>Bacilli</taxon>
        <taxon>Bacillales</taxon>
        <taxon>Paenibacillaceae</taxon>
        <taxon>Paenibacillus</taxon>
    </lineage>
</organism>
<dbReference type="OrthoDB" id="9779910at2"/>
<sequence length="297" mass="33682">MSSSLSSLLQRFRSAFSASAQLLAPYSAACCMCGKSRNDTRNANSPHPPKLTAQLRQSLCEQCLSAIPWLTRIMCPTCGRGIHCDDCVRSPHRSFVCNRSAVQYSQSMKTLLAQYKYRGDEQLAPLLAHMLLPAFETMTAELAKRQSATASRGSHKKIQYADYWDVITYVPISSERAMDRGFNQAEQLASYLAQRYRLPLMHLLVRERHTEKQSFKTRSERMRDTRSLFNVNDIELSKLQTDAVHPVRNAHLTHTAIRVLLIDDIYTTGSTSEACSQTLHQYAAKPLEIYVLTWARS</sequence>
<dbReference type="SUPFAM" id="SSF53271">
    <property type="entry name" value="PRTase-like"/>
    <property type="match status" value="1"/>
</dbReference>
<dbReference type="Proteomes" id="UP000252415">
    <property type="component" value="Unassembled WGS sequence"/>
</dbReference>
<dbReference type="PANTHER" id="PTHR47505">
    <property type="entry name" value="DNA UTILIZATION PROTEIN YHGH"/>
    <property type="match status" value="1"/>
</dbReference>
<dbReference type="InterPro" id="IPR051910">
    <property type="entry name" value="ComF/GntX_DNA_util-trans"/>
</dbReference>
<evidence type="ECO:0000256" key="1">
    <source>
        <dbReference type="ARBA" id="ARBA00008007"/>
    </source>
</evidence>
<name>A0A368VXA6_9BACL</name>
<evidence type="ECO:0000313" key="3">
    <source>
        <dbReference type="Proteomes" id="UP000252415"/>
    </source>
</evidence>
<dbReference type="InterPro" id="IPR000836">
    <property type="entry name" value="PRTase_dom"/>
</dbReference>
<keyword evidence="3" id="KW-1185">Reference proteome</keyword>
<comment type="similarity">
    <text evidence="1">Belongs to the ComF/GntX family.</text>
</comment>